<evidence type="ECO:0000313" key="10">
    <source>
        <dbReference type="EMBL" id="CAL4062974.1"/>
    </source>
</evidence>
<dbReference type="InterPro" id="IPR009080">
    <property type="entry name" value="tRNAsynth_Ia_anticodon-bd"/>
</dbReference>
<comment type="caution">
    <text evidence="10">The sequence shown here is derived from an EMBL/GenBank/DDBJ whole genome shotgun (WGS) entry which is preliminary data.</text>
</comment>
<dbReference type="GO" id="GO:0005524">
    <property type="term" value="F:ATP binding"/>
    <property type="evidence" value="ECO:0007669"/>
    <property type="project" value="InterPro"/>
</dbReference>
<evidence type="ECO:0000256" key="8">
    <source>
        <dbReference type="ARBA" id="ARBA00049046"/>
    </source>
</evidence>
<feature type="non-terminal residue" evidence="10">
    <location>
        <position position="576"/>
    </location>
</feature>
<comment type="catalytic activity">
    <reaction evidence="4">
        <text>S-disulfanyl-L-cysteine + tRNA(Cys) + ATP = (S)-disulfanyl-L-cysteinyl-tRNA(Cys) + AMP + diphosphate</text>
        <dbReference type="Rhea" id="RHEA:78651"/>
        <dbReference type="Rhea" id="RHEA-COMP:9661"/>
        <dbReference type="Rhea" id="RHEA-COMP:19120"/>
        <dbReference type="ChEBI" id="CHEBI:30616"/>
        <dbReference type="ChEBI" id="CHEBI:33019"/>
        <dbReference type="ChEBI" id="CHEBI:78442"/>
        <dbReference type="ChEBI" id="CHEBI:229465"/>
        <dbReference type="ChEBI" id="CHEBI:229521"/>
        <dbReference type="ChEBI" id="CHEBI:456215"/>
    </reaction>
    <physiologicalReaction direction="left-to-right" evidence="4">
        <dbReference type="Rhea" id="RHEA:78652"/>
    </physiologicalReaction>
</comment>
<comment type="catalytic activity">
    <reaction evidence="5">
        <text>2 L-cysteine = S-sulfanyl-L-cysteine + L-alanine</text>
        <dbReference type="Rhea" id="RHEA:78543"/>
        <dbReference type="ChEBI" id="CHEBI:35235"/>
        <dbReference type="ChEBI" id="CHEBI:57972"/>
        <dbReference type="ChEBI" id="CHEBI:58591"/>
    </reaction>
    <physiologicalReaction direction="left-to-right" evidence="5">
        <dbReference type="Rhea" id="RHEA:78544"/>
    </physiologicalReaction>
</comment>
<sequence length="576" mass="65339">MNILHCITFIKFPLNSFVFSLNLVRRSPNMKHYRELKSGRIAAEGIFSCPIGPARMLFSQNFIIYEGINETTSPHEIQEENKMIYYGSECSLFKTARFQHILTFSNKITCKGNVRACGLHKLSHIIDNSFPNHSDRFFLDFANSPNVKKVPYFHGVSENKRFTAKKPPKSNNKVPCIAEISQKVLQQKSSYIKNTIPLCVFAEKKEKNHKSPGNHSENEAEAKRHKNMSQETTSWILKRKRLNMNLIKLTEAPGRLCFRINAHLSEHKGVNTRRGVQDQGVDLQFGQTKNEQNFKNCSLKIKSSTSHTLVLVDQTRVRGTNHIEKCSGHIERVHQSFPSTIYFLFIIMCYFKTKVEYTESSMNAANAYLRRIRSVLQNSYAYINGQLKCAPIDEPLVQQALADARIRISRSLADDFDTVRAMDAVMDLIAVVNKQFKTPLKVGASGRSSGTMVAVSTFIHNIMKVFGVNLLSLSDASPQSIEKSGRLSKVMNSVVDFRHEVRAFALLQDEESLQKKLSSSEKKVHRKERIPLLESCDSLRDDLLKAGLHIKDHAGGSSWNITDEPAAVPGYFRLHN</sequence>
<dbReference type="GO" id="GO:0006423">
    <property type="term" value="P:cysteinyl-tRNA aminoacylation"/>
    <property type="evidence" value="ECO:0007669"/>
    <property type="project" value="TreeGrafter"/>
</dbReference>
<evidence type="ECO:0000256" key="2">
    <source>
        <dbReference type="ARBA" id="ARBA00043868"/>
    </source>
</evidence>
<feature type="region of interest" description="Disordered" evidence="9">
    <location>
        <begin position="206"/>
        <end position="230"/>
    </location>
</feature>
<dbReference type="Gene3D" id="1.20.120.1910">
    <property type="entry name" value="Cysteine-tRNA ligase, C-terminal anti-codon recognition domain"/>
    <property type="match status" value="1"/>
</dbReference>
<comment type="catalytic activity">
    <reaction evidence="8">
        <text>tRNA(Cys) + L-cysteine + ATP = L-cysteinyl-tRNA(Cys) + AMP + diphosphate</text>
        <dbReference type="Rhea" id="RHEA:17773"/>
        <dbReference type="Rhea" id="RHEA-COMP:9661"/>
        <dbReference type="Rhea" id="RHEA-COMP:9679"/>
        <dbReference type="ChEBI" id="CHEBI:30616"/>
        <dbReference type="ChEBI" id="CHEBI:33019"/>
        <dbReference type="ChEBI" id="CHEBI:35235"/>
        <dbReference type="ChEBI" id="CHEBI:78442"/>
        <dbReference type="ChEBI" id="CHEBI:78517"/>
        <dbReference type="ChEBI" id="CHEBI:456215"/>
        <dbReference type="EC" id="6.1.1.16"/>
    </reaction>
    <physiologicalReaction direction="right-to-left" evidence="8">
        <dbReference type="Rhea" id="RHEA:17775"/>
    </physiologicalReaction>
</comment>
<dbReference type="PANTHER" id="PTHR10890:SF27">
    <property type="entry name" value="CYSTEINE--TRNA LIGASE, MITOCHONDRIAL-RELATED"/>
    <property type="match status" value="1"/>
</dbReference>
<dbReference type="PANTHER" id="PTHR10890">
    <property type="entry name" value="CYSTEINYL-TRNA SYNTHETASE"/>
    <property type="match status" value="1"/>
</dbReference>
<accession>A0AAV2PSU7</accession>
<dbReference type="GO" id="GO:0004817">
    <property type="term" value="F:cysteine-tRNA ligase activity"/>
    <property type="evidence" value="ECO:0007669"/>
    <property type="project" value="UniProtKB-EC"/>
</dbReference>
<gene>
    <name evidence="10" type="ORF">MNOR_LOCUS2989</name>
</gene>
<dbReference type="SUPFAM" id="SSF47323">
    <property type="entry name" value="Anticodon-binding domain of a subclass of class I aminoacyl-tRNA synthetases"/>
    <property type="match status" value="1"/>
</dbReference>
<name>A0AAV2PSU7_MEGNR</name>
<dbReference type="EMBL" id="CAXKWB010000975">
    <property type="protein sequence ID" value="CAL4062974.1"/>
    <property type="molecule type" value="Genomic_DNA"/>
</dbReference>
<protein>
    <submittedName>
        <fullName evidence="10">Uncharacterized protein</fullName>
    </submittedName>
</protein>
<evidence type="ECO:0000313" key="11">
    <source>
        <dbReference type="Proteomes" id="UP001497623"/>
    </source>
</evidence>
<evidence type="ECO:0000256" key="7">
    <source>
        <dbReference type="ARBA" id="ARBA00048609"/>
    </source>
</evidence>
<dbReference type="Proteomes" id="UP001497623">
    <property type="component" value="Unassembled WGS sequence"/>
</dbReference>
<comment type="function">
    <text evidence="2">Mitochondrial cysteine-specific aminoacyl-tRNA synthetase that catalyzes the ATP-dependent ligation of cysteine to tRNA(Cys).</text>
</comment>
<evidence type="ECO:0000256" key="5">
    <source>
        <dbReference type="ARBA" id="ARBA00047548"/>
    </source>
</evidence>
<evidence type="ECO:0000256" key="4">
    <source>
        <dbReference type="ARBA" id="ARBA00047499"/>
    </source>
</evidence>
<reference evidence="10 11" key="1">
    <citation type="submission" date="2024-05" db="EMBL/GenBank/DDBJ databases">
        <authorList>
            <person name="Wallberg A."/>
        </authorList>
    </citation>
    <scope>NUCLEOTIDE SEQUENCE [LARGE SCALE GENOMIC DNA]</scope>
</reference>
<dbReference type="InterPro" id="IPR024909">
    <property type="entry name" value="Cys-tRNA/MSH_ligase"/>
</dbReference>
<evidence type="ECO:0000256" key="1">
    <source>
        <dbReference type="ARBA" id="ARBA00005594"/>
    </source>
</evidence>
<comment type="catalytic activity">
    <reaction evidence="7">
        <text>S-sulfanyl-L-cysteine + tRNA(Cys) + ATP = (S)-sulfanyl-L-cysteinyl-tRNA(Cys) + AMP + diphosphate</text>
        <dbReference type="Rhea" id="RHEA:78647"/>
        <dbReference type="Rhea" id="RHEA-COMP:9661"/>
        <dbReference type="Rhea" id="RHEA-COMP:19119"/>
        <dbReference type="ChEBI" id="CHEBI:30616"/>
        <dbReference type="ChEBI" id="CHEBI:33019"/>
        <dbReference type="ChEBI" id="CHEBI:58591"/>
        <dbReference type="ChEBI" id="CHEBI:78442"/>
        <dbReference type="ChEBI" id="CHEBI:229520"/>
        <dbReference type="ChEBI" id="CHEBI:456215"/>
    </reaction>
    <physiologicalReaction direction="left-to-right" evidence="7">
        <dbReference type="Rhea" id="RHEA:78648"/>
    </physiologicalReaction>
</comment>
<comment type="catalytic activity">
    <reaction evidence="6">
        <text>S-sulfanyl-L-cysteine + L-cysteine = S-disulfanyl-L-cysteine + L-alanine</text>
        <dbReference type="Rhea" id="RHEA:78627"/>
        <dbReference type="ChEBI" id="CHEBI:35235"/>
        <dbReference type="ChEBI" id="CHEBI:57972"/>
        <dbReference type="ChEBI" id="CHEBI:58591"/>
        <dbReference type="ChEBI" id="CHEBI:229465"/>
    </reaction>
    <physiologicalReaction direction="left-to-right" evidence="6">
        <dbReference type="Rhea" id="RHEA:78628"/>
    </physiologicalReaction>
</comment>
<evidence type="ECO:0000256" key="9">
    <source>
        <dbReference type="SAM" id="MobiDB-lite"/>
    </source>
</evidence>
<comment type="similarity">
    <text evidence="1">Belongs to the class-I aminoacyl-tRNA synthetase family.</text>
</comment>
<dbReference type="GO" id="GO:0005737">
    <property type="term" value="C:cytoplasm"/>
    <property type="evidence" value="ECO:0007669"/>
    <property type="project" value="TreeGrafter"/>
</dbReference>
<keyword evidence="11" id="KW-1185">Reference proteome</keyword>
<organism evidence="10 11">
    <name type="scientific">Meganyctiphanes norvegica</name>
    <name type="common">Northern krill</name>
    <name type="synonym">Thysanopoda norvegica</name>
    <dbReference type="NCBI Taxonomy" id="48144"/>
    <lineage>
        <taxon>Eukaryota</taxon>
        <taxon>Metazoa</taxon>
        <taxon>Ecdysozoa</taxon>
        <taxon>Arthropoda</taxon>
        <taxon>Crustacea</taxon>
        <taxon>Multicrustacea</taxon>
        <taxon>Malacostraca</taxon>
        <taxon>Eumalacostraca</taxon>
        <taxon>Eucarida</taxon>
        <taxon>Euphausiacea</taxon>
        <taxon>Euphausiidae</taxon>
        <taxon>Meganyctiphanes</taxon>
    </lineage>
</organism>
<dbReference type="AlphaFoldDB" id="A0AAV2PSU7"/>
<evidence type="ECO:0000256" key="6">
    <source>
        <dbReference type="ARBA" id="ARBA00047731"/>
    </source>
</evidence>
<proteinExistence type="inferred from homology"/>
<comment type="function">
    <text evidence="3">In addition to its role as an aminoacyl-tRNA synthetase, has also cysteine persulfide synthase activity. Produces reactive persulfide species such as cysteine persulfide (CysSSH) from substrate cysteine and mediate direct incorporation of CysSSH into proteins during translations, resulting in protein persulfides and polysulfides. CysSSHs behave as potent antioxidants and cellular protectants.</text>
</comment>
<evidence type="ECO:0000256" key="3">
    <source>
        <dbReference type="ARBA" id="ARBA00045476"/>
    </source>
</evidence>